<accession>A0A0A9DIC6</accession>
<dbReference type="AlphaFoldDB" id="A0A0A9DIC6"/>
<proteinExistence type="predicted"/>
<name>A0A0A9DIC6_ARUDO</name>
<reference evidence="1" key="2">
    <citation type="journal article" date="2015" name="Data Brief">
        <title>Shoot transcriptome of the giant reed, Arundo donax.</title>
        <authorList>
            <person name="Barrero R.A."/>
            <person name="Guerrero F.D."/>
            <person name="Moolhuijzen P."/>
            <person name="Goolsby J.A."/>
            <person name="Tidwell J."/>
            <person name="Bellgard S.E."/>
            <person name="Bellgard M.I."/>
        </authorList>
    </citation>
    <scope>NUCLEOTIDE SEQUENCE</scope>
    <source>
        <tissue evidence="1">Shoot tissue taken approximately 20 cm above the soil surface</tissue>
    </source>
</reference>
<organism evidence="1">
    <name type="scientific">Arundo donax</name>
    <name type="common">Giant reed</name>
    <name type="synonym">Donax arundinaceus</name>
    <dbReference type="NCBI Taxonomy" id="35708"/>
    <lineage>
        <taxon>Eukaryota</taxon>
        <taxon>Viridiplantae</taxon>
        <taxon>Streptophyta</taxon>
        <taxon>Embryophyta</taxon>
        <taxon>Tracheophyta</taxon>
        <taxon>Spermatophyta</taxon>
        <taxon>Magnoliopsida</taxon>
        <taxon>Liliopsida</taxon>
        <taxon>Poales</taxon>
        <taxon>Poaceae</taxon>
        <taxon>PACMAD clade</taxon>
        <taxon>Arundinoideae</taxon>
        <taxon>Arundineae</taxon>
        <taxon>Arundo</taxon>
    </lineage>
</organism>
<evidence type="ECO:0000313" key="1">
    <source>
        <dbReference type="EMBL" id="JAD88344.1"/>
    </source>
</evidence>
<sequence>MLCRHKHVSYAVLQHLCKVHVLLLSHVSRNEF</sequence>
<reference evidence="1" key="1">
    <citation type="submission" date="2014-09" db="EMBL/GenBank/DDBJ databases">
        <authorList>
            <person name="Magalhaes I.L.F."/>
            <person name="Oliveira U."/>
            <person name="Santos F.R."/>
            <person name="Vidigal T.H.D.A."/>
            <person name="Brescovit A.D."/>
            <person name="Santos A.J."/>
        </authorList>
    </citation>
    <scope>NUCLEOTIDE SEQUENCE</scope>
    <source>
        <tissue evidence="1">Shoot tissue taken approximately 20 cm above the soil surface</tissue>
    </source>
</reference>
<dbReference type="EMBL" id="GBRH01209551">
    <property type="protein sequence ID" value="JAD88344.1"/>
    <property type="molecule type" value="Transcribed_RNA"/>
</dbReference>
<protein>
    <submittedName>
        <fullName evidence="1">Uncharacterized protein</fullName>
    </submittedName>
</protein>